<feature type="transmembrane region" description="Helical" evidence="1">
    <location>
        <begin position="54"/>
        <end position="77"/>
    </location>
</feature>
<gene>
    <name evidence="2" type="ORF">SAMN05661053_1440</name>
</gene>
<proteinExistence type="predicted"/>
<feature type="transmembrane region" description="Helical" evidence="1">
    <location>
        <begin position="83"/>
        <end position="100"/>
    </location>
</feature>
<feature type="transmembrane region" description="Helical" evidence="1">
    <location>
        <begin position="5"/>
        <end position="24"/>
    </location>
</feature>
<evidence type="ECO:0008006" key="4">
    <source>
        <dbReference type="Google" id="ProtNLM"/>
    </source>
</evidence>
<dbReference type="Proteomes" id="UP000255423">
    <property type="component" value="Unassembled WGS sequence"/>
</dbReference>
<name>A0A380S4B5_FIBSU</name>
<dbReference type="EMBL" id="UHJL01000002">
    <property type="protein sequence ID" value="SUQ24049.1"/>
    <property type="molecule type" value="Genomic_DNA"/>
</dbReference>
<feature type="transmembrane region" description="Helical" evidence="1">
    <location>
        <begin position="112"/>
        <end position="130"/>
    </location>
</feature>
<organism evidence="2 3">
    <name type="scientific">Fibrobacter succinogenes</name>
    <name type="common">Bacteroides succinogenes</name>
    <dbReference type="NCBI Taxonomy" id="833"/>
    <lineage>
        <taxon>Bacteria</taxon>
        <taxon>Pseudomonadati</taxon>
        <taxon>Fibrobacterota</taxon>
        <taxon>Fibrobacteria</taxon>
        <taxon>Fibrobacterales</taxon>
        <taxon>Fibrobacteraceae</taxon>
        <taxon>Fibrobacter</taxon>
    </lineage>
</organism>
<protein>
    <recommendedName>
        <fullName evidence="4">Sulfatase N-terminal domain-containing protein</fullName>
    </recommendedName>
</protein>
<dbReference type="AlphaFoldDB" id="A0A380S4B5"/>
<evidence type="ECO:0000313" key="2">
    <source>
        <dbReference type="EMBL" id="SUQ24049.1"/>
    </source>
</evidence>
<dbReference type="RefSeq" id="WP_258285815.1">
    <property type="nucleotide sequence ID" value="NZ_UHJL01000002.1"/>
</dbReference>
<keyword evidence="1" id="KW-1133">Transmembrane helix</keyword>
<keyword evidence="1" id="KW-0812">Transmembrane</keyword>
<evidence type="ECO:0000256" key="1">
    <source>
        <dbReference type="SAM" id="Phobius"/>
    </source>
</evidence>
<evidence type="ECO:0000313" key="3">
    <source>
        <dbReference type="Proteomes" id="UP000255423"/>
    </source>
</evidence>
<feature type="transmembrane region" description="Helical" evidence="1">
    <location>
        <begin position="30"/>
        <end position="47"/>
    </location>
</feature>
<reference evidence="2 3" key="1">
    <citation type="submission" date="2017-08" db="EMBL/GenBank/DDBJ databases">
        <authorList>
            <person name="de Groot N.N."/>
        </authorList>
    </citation>
    <scope>NUCLEOTIDE SEQUENCE [LARGE SCALE GENOMIC DNA]</scope>
    <source>
        <strain evidence="2 3">HM2</strain>
    </source>
</reference>
<accession>A0A380S4B5</accession>
<keyword evidence="1" id="KW-0472">Membrane</keyword>
<sequence>MIKAVFYPLIGAALIAITPFLLTFENGQDIIHGLVSYSAFVLLLLFNRFKKNKIIAIVCVVMLLAVSFMDLHNLLLYKNGRPMGWQGILPVVTVIIAIAMQKPVIGLRLRAISCFCFVFFFAHIVGLNYFSQPLMEFPLLKFMAHSGSSYVNRTTIHPNFTSKYLVTDSVTITRDYLDTSRTNVVVLVESWGVPLDTGEFASQLRIFGGSLQTAGIHNRMYSRTRTAEREDLINSVNGSRGHRDTIFIPKLLASIGISTTFMYGGDSLLHYRNKYIRNIGFENTIYGKRKGQNQASICDSVMAVKLDSLLNSAETDSTQKVKRFIAWTTADTQFPLIDDENETNVDSTYDARLQGSLRLIASLAKKHSQVRFIVQGDHNPILSPLEFQRKFYRRWVPFVVLN</sequence>